<dbReference type="Gene3D" id="1.10.10.750">
    <property type="entry name" value="Ypt/Rab-GAP domain of gyp1p, domain 1"/>
    <property type="match status" value="1"/>
</dbReference>
<keyword evidence="1" id="KW-0040">ANK repeat</keyword>
<feature type="compositionally biased region" description="Acidic residues" evidence="2">
    <location>
        <begin position="1152"/>
        <end position="1189"/>
    </location>
</feature>
<feature type="compositionally biased region" description="Basic and acidic residues" evidence="2">
    <location>
        <begin position="664"/>
        <end position="675"/>
    </location>
</feature>
<feature type="compositionally biased region" description="Low complexity" evidence="2">
    <location>
        <begin position="1521"/>
        <end position="1550"/>
    </location>
</feature>
<feature type="repeat" description="ANK" evidence="1">
    <location>
        <begin position="1455"/>
        <end position="1481"/>
    </location>
</feature>
<dbReference type="Gene3D" id="1.10.8.270">
    <property type="entry name" value="putative rabgap domain of human tbc1 domain family member 14 like domains"/>
    <property type="match status" value="1"/>
</dbReference>
<feature type="region of interest" description="Disordered" evidence="2">
    <location>
        <begin position="1872"/>
        <end position="1906"/>
    </location>
</feature>
<dbReference type="OMA" id="SHEPPWP"/>
<feature type="compositionally biased region" description="Low complexity" evidence="2">
    <location>
        <begin position="45"/>
        <end position="105"/>
    </location>
</feature>
<evidence type="ECO:0000313" key="4">
    <source>
        <dbReference type="EMBL" id="ELR19956.1"/>
    </source>
</evidence>
<feature type="compositionally biased region" description="Acidic residues" evidence="2">
    <location>
        <begin position="721"/>
        <end position="730"/>
    </location>
</feature>
<dbReference type="Pfam" id="PF00566">
    <property type="entry name" value="RabGAP-TBC"/>
    <property type="match status" value="1"/>
</dbReference>
<feature type="compositionally biased region" description="Basic and acidic residues" evidence="2">
    <location>
        <begin position="604"/>
        <end position="638"/>
    </location>
</feature>
<dbReference type="KEGG" id="acan:ACA1_112500"/>
<dbReference type="SUPFAM" id="SSF47923">
    <property type="entry name" value="Ypt/Rab-GAP domain of gyp1p"/>
    <property type="match status" value="2"/>
</dbReference>
<feature type="compositionally biased region" description="Polar residues" evidence="2">
    <location>
        <begin position="886"/>
        <end position="898"/>
    </location>
</feature>
<feature type="compositionally biased region" description="Polar residues" evidence="2">
    <location>
        <begin position="566"/>
        <end position="580"/>
    </location>
</feature>
<feature type="compositionally biased region" description="Gly residues" evidence="2">
    <location>
        <begin position="493"/>
        <end position="502"/>
    </location>
</feature>
<feature type="compositionally biased region" description="Low complexity" evidence="2">
    <location>
        <begin position="847"/>
        <end position="866"/>
    </location>
</feature>
<feature type="compositionally biased region" description="Basic and acidic residues" evidence="2">
    <location>
        <begin position="1190"/>
        <end position="1200"/>
    </location>
</feature>
<dbReference type="PROSITE" id="PS50086">
    <property type="entry name" value="TBC_RABGAP"/>
    <property type="match status" value="1"/>
</dbReference>
<feature type="compositionally biased region" description="Polar residues" evidence="2">
    <location>
        <begin position="961"/>
        <end position="970"/>
    </location>
</feature>
<feature type="region of interest" description="Disordered" evidence="2">
    <location>
        <begin position="1514"/>
        <end position="1556"/>
    </location>
</feature>
<feature type="compositionally biased region" description="Low complexity" evidence="2">
    <location>
        <begin position="403"/>
        <end position="420"/>
    </location>
</feature>
<feature type="compositionally biased region" description="Basic and acidic residues" evidence="2">
    <location>
        <begin position="748"/>
        <end position="758"/>
    </location>
</feature>
<dbReference type="InterPro" id="IPR036770">
    <property type="entry name" value="Ankyrin_rpt-contain_sf"/>
</dbReference>
<feature type="compositionally biased region" description="Low complexity" evidence="2">
    <location>
        <begin position="296"/>
        <end position="314"/>
    </location>
</feature>
<feature type="domain" description="Rab-GAP TBC" evidence="3">
    <location>
        <begin position="1601"/>
        <end position="1783"/>
    </location>
</feature>
<dbReference type="Pfam" id="PF12796">
    <property type="entry name" value="Ank_2"/>
    <property type="match status" value="1"/>
</dbReference>
<accession>L8H648</accession>
<evidence type="ECO:0000256" key="2">
    <source>
        <dbReference type="SAM" id="MobiDB-lite"/>
    </source>
</evidence>
<feature type="region of interest" description="Disordered" evidence="2">
    <location>
        <begin position="257"/>
        <end position="758"/>
    </location>
</feature>
<dbReference type="Gene3D" id="1.10.472.80">
    <property type="entry name" value="Ypt/Rab-GAP domain of gyp1p, domain 3"/>
    <property type="match status" value="1"/>
</dbReference>
<feature type="compositionally biased region" description="Basic residues" evidence="2">
    <location>
        <begin position="211"/>
        <end position="221"/>
    </location>
</feature>
<dbReference type="PANTHER" id="PTHR47219">
    <property type="entry name" value="RAB GTPASE-ACTIVATING PROTEIN 1-LIKE"/>
    <property type="match status" value="1"/>
</dbReference>
<feature type="region of interest" description="Disordered" evidence="2">
    <location>
        <begin position="777"/>
        <end position="1056"/>
    </location>
</feature>
<feature type="compositionally biased region" description="Basic and acidic residues" evidence="2">
    <location>
        <begin position="148"/>
        <end position="158"/>
    </location>
</feature>
<dbReference type="PROSITE" id="PS50088">
    <property type="entry name" value="ANK_REPEAT"/>
    <property type="match status" value="2"/>
</dbReference>
<feature type="compositionally biased region" description="Basic and acidic residues" evidence="2">
    <location>
        <begin position="378"/>
        <end position="402"/>
    </location>
</feature>
<dbReference type="SMART" id="SM00164">
    <property type="entry name" value="TBC"/>
    <property type="match status" value="1"/>
</dbReference>
<proteinExistence type="predicted"/>
<feature type="compositionally biased region" description="Basic and acidic residues" evidence="2">
    <location>
        <begin position="683"/>
        <end position="720"/>
    </location>
</feature>
<sequence length="1929" mass="205630">MERAEPSSKRRPNNGGGTVAEGEASSPISPRHASKRSRDPALRIPTTSSASTSPASHHRPSSLPSSVPAPSASSHDSTRLSSRSSHNSGGASGTNSSSSSKSRASGSGGDDSAGSIRERSKSDARRSVRERDGALWSASIAGSSSARRHQENGGEKDLSSSAAPTTASASTRNVHAPSATAAVTVAAAAAPTAARALSRIDRETRLERRRSLPAHISRRHAALVPSGAIISGGGGGGIKKKLRRQKSDDLGALVGLASTDAAGSSSSSSSSSSSAGRRSRMTGGDGKGSSGGGHSTRGLPRGESASSSPSLLSPRRGRDSGGHQRTSERRSGEAPALLWSRGHTPTDKPSEKSSSSSSSSSSPSSSSRQLSAVVGPSPRERRVSNAKRSDRASVDISDRERTLSTSSNGSDQTSSLNSSGDHNHPHDSGSSSTRRKDRGGSSSGKEATEAEAAKGSGGSLAVRRSERAHRRRSDDMRAAGFVPASGDEHGTRSSGGGGGGGSQATAHPVAPPPAPAKREPRDKSKRATLRMNWTVGTKGASGKRESVLSLVTAAGGPQPEKARTPRGTSSLRPQQPSVTASGGHRRGDGRGADDSGSGESSSSGDRRSNREDGKERKERKRGDDHSGGGDRKERKRGDANAVQAKSEATDAGDGENGRAKRSKDRGDRDAADTKPKREKKKEKKDEEDRGHRRRRNGGDHKKESTDESHKAVANDRKPAESDSDSDDDTDAGGGSSTGSAIVYSAEEAAQREAEEREALQREIGRVAVILAEAKEAVRHPASQGASATPTKTPVSQTMLHSDGFAPLRHRSDDTGLGMSASDSHVPPPSHQSRSASLSAYRPPPGLSAAAESTDAAAMMMTSSATELGDRRESAAFARLLERQRHMGSSSTVGRANSRQIERPPLEQTEGALTPHAQLHRLQEELLDKYFAQQQQQQQAQQQQQRQTTNLIHHGKLGSATVGRTSRTNSVGMRKRPGLLVFPDSASELDGSSSPSSSGSMTATGGSSSLTSSATDVYPAGGLRISSSSSSTPTATALRPASSLAQSQPSLRSLSDSLSAVATTVTVAADAGVDEAASPAAAVLSPRKRGDLRQMLRMSGERFIVPKPAGSDLARSRGKAGLMPRALLFVPPSPSVAAGKMTDSGDSTCRADDGDEDDDNDDSEESEEDDDDDEEEDDGEDDDDDDDDEPSHEGDMTLETAIREQRLGAIAAVLRRLDAHNTGGGPRHRRRAASASASAAAAAQLSRIPSLLVDDADGNPGPGGSPLHLAASLSPAHKRRDKVFEYLMNYGVKHRQRREDDDDEKAALLNNGGVGVGIAGGREAQLVVGRKRKQSYAVARRRAGLGGDDEEGDEDGSDDGDDGRPEGVVVDWERDEIPAWQWIDAPNREGDSALHVAVAKGFLFAVTKLLQDGLVDPDIVNMMGRTALHLACRWGRTDVCVTLLAAGATLDRVDDKGKTAYDLATQHGHAECASLLMKEGADALLHYQCPPVPTSSQRYENKALAETTHDRFGWVVRETTRARAPPTTASGSSSSSSCNQSVSSSSNTTASKRMELRDVRREKKWKEMLKRWDQAEAGRADWERPPKDLKFQKKLRQRVLKGIPNRLRGQVWARLAQTEELRARQGGSIFDPWRQGSKYIKQIDMDIEQTDRDHIFYRQRYGPKHAPAAYSVHNPLVGYKQGLAQITSTILMYIDDEEEVFWILDSMIQSYGLEDLYKPDFPGLKKMFFLQDQLMRCFLPNLHDHFHKQSIRTSSYITKWVMTMFRSLPFHVSLRVWDYFFYEGTIALITVSLALTSIFSGRLESLGFEGIMLMLNNMHKESINADRLIKTAVNLQAKIEKFDLIAKLSASYVSGRSESTASLNVARVLLKKRPREPPSAPTSTVAPVGSTTSSTPTAGATTTVSPRRLSDVRPFALAAAPAQISRSSFG</sequence>
<dbReference type="Gene3D" id="1.25.40.20">
    <property type="entry name" value="Ankyrin repeat-containing domain"/>
    <property type="match status" value="1"/>
</dbReference>
<dbReference type="PROSITE" id="PS50297">
    <property type="entry name" value="ANK_REP_REGION"/>
    <property type="match status" value="2"/>
</dbReference>
<feature type="compositionally biased region" description="Low complexity" evidence="2">
    <location>
        <begin position="261"/>
        <end position="276"/>
    </location>
</feature>
<keyword evidence="5" id="KW-1185">Reference proteome</keyword>
<feature type="repeat" description="ANK" evidence="1">
    <location>
        <begin position="1422"/>
        <end position="1454"/>
    </location>
</feature>
<evidence type="ECO:0000313" key="5">
    <source>
        <dbReference type="Proteomes" id="UP000011083"/>
    </source>
</evidence>
<feature type="compositionally biased region" description="Low complexity" evidence="2">
    <location>
        <begin position="983"/>
        <end position="1015"/>
    </location>
</feature>
<organism evidence="4 5">
    <name type="scientific">Acanthamoeba castellanii (strain ATCC 30010 / Neff)</name>
    <dbReference type="NCBI Taxonomy" id="1257118"/>
    <lineage>
        <taxon>Eukaryota</taxon>
        <taxon>Amoebozoa</taxon>
        <taxon>Discosea</taxon>
        <taxon>Longamoebia</taxon>
        <taxon>Centramoebida</taxon>
        <taxon>Acanthamoebidae</taxon>
        <taxon>Acanthamoeba</taxon>
    </lineage>
</organism>
<dbReference type="VEuPathDB" id="AmoebaDB:ACA1_112500"/>
<dbReference type="SMART" id="SM00248">
    <property type="entry name" value="ANK"/>
    <property type="match status" value="4"/>
</dbReference>
<evidence type="ECO:0000256" key="1">
    <source>
        <dbReference type="PROSITE-ProRule" id="PRU00023"/>
    </source>
</evidence>
<evidence type="ECO:0000259" key="3">
    <source>
        <dbReference type="PROSITE" id="PS50086"/>
    </source>
</evidence>
<dbReference type="OrthoDB" id="294251at2759"/>
<protein>
    <submittedName>
        <fullName evidence="4">TBC domain containing protein</fullName>
    </submittedName>
</protein>
<feature type="compositionally biased region" description="Basic and acidic residues" evidence="2">
    <location>
        <begin position="316"/>
        <end position="332"/>
    </location>
</feature>
<feature type="region of interest" description="Disordered" evidence="2">
    <location>
        <begin position="201"/>
        <end position="244"/>
    </location>
</feature>
<dbReference type="Proteomes" id="UP000011083">
    <property type="component" value="Unassembled WGS sequence"/>
</dbReference>
<dbReference type="InterPro" id="IPR000195">
    <property type="entry name" value="Rab-GAP-TBC_dom"/>
</dbReference>
<dbReference type="EMBL" id="KB007926">
    <property type="protein sequence ID" value="ELR19956.1"/>
    <property type="molecule type" value="Genomic_DNA"/>
</dbReference>
<feature type="compositionally biased region" description="Polar residues" evidence="2">
    <location>
        <begin position="1043"/>
        <end position="1053"/>
    </location>
</feature>
<feature type="compositionally biased region" description="Low complexity" evidence="2">
    <location>
        <begin position="594"/>
        <end position="603"/>
    </location>
</feature>
<feature type="compositionally biased region" description="Low complexity" evidence="2">
    <location>
        <begin position="353"/>
        <end position="367"/>
    </location>
</feature>
<feature type="compositionally biased region" description="Basic and acidic residues" evidence="2">
    <location>
        <begin position="867"/>
        <end position="884"/>
    </location>
</feature>
<feature type="compositionally biased region" description="Acidic residues" evidence="2">
    <location>
        <begin position="1346"/>
        <end position="1360"/>
    </location>
</feature>
<feature type="compositionally biased region" description="Basic and acidic residues" evidence="2">
    <location>
        <begin position="116"/>
        <end position="133"/>
    </location>
</feature>
<dbReference type="GeneID" id="14920794"/>
<feature type="compositionally biased region" description="Low complexity" evidence="2">
    <location>
        <begin position="1880"/>
        <end position="1905"/>
    </location>
</feature>
<feature type="compositionally biased region" description="Low complexity" evidence="2">
    <location>
        <begin position="1025"/>
        <end position="1042"/>
    </location>
</feature>
<feature type="compositionally biased region" description="Polar residues" evidence="2">
    <location>
        <begin position="783"/>
        <end position="799"/>
    </location>
</feature>
<feature type="region of interest" description="Disordered" evidence="2">
    <location>
        <begin position="1338"/>
        <end position="1366"/>
    </location>
</feature>
<feature type="compositionally biased region" description="Low complexity" evidence="2">
    <location>
        <begin position="931"/>
        <end position="946"/>
    </location>
</feature>
<name>L8H648_ACACF</name>
<feature type="compositionally biased region" description="Gly residues" evidence="2">
    <location>
        <begin position="283"/>
        <end position="295"/>
    </location>
</feature>
<gene>
    <name evidence="4" type="ORF">ACA1_112500</name>
</gene>
<feature type="region of interest" description="Disordered" evidence="2">
    <location>
        <begin position="1251"/>
        <end position="1272"/>
    </location>
</feature>
<feature type="compositionally biased region" description="Basic and acidic residues" evidence="2">
    <location>
        <begin position="201"/>
        <end position="210"/>
    </location>
</feature>
<feature type="region of interest" description="Disordered" evidence="2">
    <location>
        <begin position="1"/>
        <end position="178"/>
    </location>
</feature>
<feature type="compositionally biased region" description="Low complexity" evidence="2">
    <location>
        <begin position="159"/>
        <end position="178"/>
    </location>
</feature>
<dbReference type="InterPro" id="IPR050302">
    <property type="entry name" value="Rab_GAP_TBC_domain"/>
</dbReference>
<dbReference type="PANTHER" id="PTHR47219:SF9">
    <property type="entry name" value="GTPASE ACTIVATING PROTEIN AND CENTROSOME-ASSOCIATED, ISOFORM B"/>
    <property type="match status" value="1"/>
</dbReference>
<dbReference type="GO" id="GO:0031267">
    <property type="term" value="F:small GTPase binding"/>
    <property type="evidence" value="ECO:0007669"/>
    <property type="project" value="TreeGrafter"/>
</dbReference>
<dbReference type="SUPFAM" id="SSF48403">
    <property type="entry name" value="Ankyrin repeat"/>
    <property type="match status" value="1"/>
</dbReference>
<feature type="region of interest" description="Disordered" evidence="2">
    <location>
        <begin position="1129"/>
        <end position="1200"/>
    </location>
</feature>
<reference evidence="4 5" key="1">
    <citation type="journal article" date="2013" name="Genome Biol.">
        <title>Genome of Acanthamoeba castellanii highlights extensive lateral gene transfer and early evolution of tyrosine kinase signaling.</title>
        <authorList>
            <person name="Clarke M."/>
            <person name="Lohan A.J."/>
            <person name="Liu B."/>
            <person name="Lagkouvardos I."/>
            <person name="Roy S."/>
            <person name="Zafar N."/>
            <person name="Bertelli C."/>
            <person name="Schilde C."/>
            <person name="Kianianmomeni A."/>
            <person name="Burglin T.R."/>
            <person name="Frech C."/>
            <person name="Turcotte B."/>
            <person name="Kopec K.O."/>
            <person name="Synnott J.M."/>
            <person name="Choo C."/>
            <person name="Paponov I."/>
            <person name="Finkler A."/>
            <person name="Soon Heng Tan C."/>
            <person name="Hutchins A.P."/>
            <person name="Weinmeier T."/>
            <person name="Rattei T."/>
            <person name="Chu J.S."/>
            <person name="Gimenez G."/>
            <person name="Irimia M."/>
            <person name="Rigden D.J."/>
            <person name="Fitzpatrick D.A."/>
            <person name="Lorenzo-Morales J."/>
            <person name="Bateman A."/>
            <person name="Chiu C.H."/>
            <person name="Tang P."/>
            <person name="Hegemann P."/>
            <person name="Fromm H."/>
            <person name="Raoult D."/>
            <person name="Greub G."/>
            <person name="Miranda-Saavedra D."/>
            <person name="Chen N."/>
            <person name="Nash P."/>
            <person name="Ginger M.L."/>
            <person name="Horn M."/>
            <person name="Schaap P."/>
            <person name="Caler L."/>
            <person name="Loftus B."/>
        </authorList>
    </citation>
    <scope>NUCLEOTIDE SEQUENCE [LARGE SCALE GENOMIC DNA]</scope>
    <source>
        <strain evidence="4 5">Neff</strain>
    </source>
</reference>
<dbReference type="InterPro" id="IPR002110">
    <property type="entry name" value="Ankyrin_rpt"/>
</dbReference>
<dbReference type="GO" id="GO:0005096">
    <property type="term" value="F:GTPase activator activity"/>
    <property type="evidence" value="ECO:0007669"/>
    <property type="project" value="TreeGrafter"/>
</dbReference>
<dbReference type="RefSeq" id="XP_004342065.1">
    <property type="nucleotide sequence ID" value="XM_004342016.1"/>
</dbReference>
<dbReference type="InterPro" id="IPR035969">
    <property type="entry name" value="Rab-GAP_TBC_sf"/>
</dbReference>
<feature type="region of interest" description="Disordered" evidence="2">
    <location>
        <begin position="1218"/>
        <end position="1237"/>
    </location>
</feature>